<dbReference type="RefSeq" id="WP_380127326.1">
    <property type="nucleotide sequence ID" value="NZ_JBHSIU010000105.1"/>
</dbReference>
<reference evidence="3" key="1">
    <citation type="journal article" date="2019" name="Int. J. Syst. Evol. Microbiol.">
        <title>The Global Catalogue of Microorganisms (GCM) 10K type strain sequencing project: providing services to taxonomists for standard genome sequencing and annotation.</title>
        <authorList>
            <consortium name="The Broad Institute Genomics Platform"/>
            <consortium name="The Broad Institute Genome Sequencing Center for Infectious Disease"/>
            <person name="Wu L."/>
            <person name="Ma J."/>
        </authorList>
    </citation>
    <scope>NUCLEOTIDE SEQUENCE [LARGE SCALE GENOMIC DNA]</scope>
    <source>
        <strain evidence="3">CGMCC 4.7152</strain>
    </source>
</reference>
<accession>A0ABV9WI19</accession>
<sequence>MRMQDLVELATSEPPPLRHDADQILASGRRFRRRRRAATGAAAVVVLGVIAAAVAVPALGRQEDPVQLPPAASGPVPATAEPFTFTFGGYRVGKLRVEKPIDVSTAYQLASVYADGLTTNDRAVDPNQPATPKAADLYAYLTVYRAGAYDPSKLAGAQQVTVDGRPGLEVNDQEHGWAARRTLAWQYNTDAWAVINASSDDAAFPSAKDLRDLAAGLRGSAPSVAKVPVTLSYVPAGYQLSEVAMHAMPGLNGIASARDGDYAGLLFSNPGLPTTGLSEPYGGADGDDPPGSFQIFVVPAANSNQPATPGLSCGTGFCNRWVDGVNIQVSSGGRLTDTEMKKILDGVRLGDVKDDRTWTDVTAATP</sequence>
<dbReference type="Proteomes" id="UP001595912">
    <property type="component" value="Unassembled WGS sequence"/>
</dbReference>
<dbReference type="EMBL" id="JBHSIU010000105">
    <property type="protein sequence ID" value="MFC5006693.1"/>
    <property type="molecule type" value="Genomic_DNA"/>
</dbReference>
<proteinExistence type="predicted"/>
<feature type="transmembrane region" description="Helical" evidence="1">
    <location>
        <begin position="37"/>
        <end position="60"/>
    </location>
</feature>
<evidence type="ECO:0000313" key="3">
    <source>
        <dbReference type="Proteomes" id="UP001595912"/>
    </source>
</evidence>
<organism evidence="2 3">
    <name type="scientific">Dactylosporangium cerinum</name>
    <dbReference type="NCBI Taxonomy" id="1434730"/>
    <lineage>
        <taxon>Bacteria</taxon>
        <taxon>Bacillati</taxon>
        <taxon>Actinomycetota</taxon>
        <taxon>Actinomycetes</taxon>
        <taxon>Micromonosporales</taxon>
        <taxon>Micromonosporaceae</taxon>
        <taxon>Dactylosporangium</taxon>
    </lineage>
</organism>
<gene>
    <name evidence="2" type="ORF">ACFPIJ_53895</name>
</gene>
<name>A0ABV9WI19_9ACTN</name>
<keyword evidence="1" id="KW-1133">Transmembrane helix</keyword>
<keyword evidence="1" id="KW-0472">Membrane</keyword>
<keyword evidence="3" id="KW-1185">Reference proteome</keyword>
<protein>
    <submittedName>
        <fullName evidence="2">Uncharacterized protein</fullName>
    </submittedName>
</protein>
<evidence type="ECO:0000256" key="1">
    <source>
        <dbReference type="SAM" id="Phobius"/>
    </source>
</evidence>
<evidence type="ECO:0000313" key="2">
    <source>
        <dbReference type="EMBL" id="MFC5006693.1"/>
    </source>
</evidence>
<keyword evidence="1" id="KW-0812">Transmembrane</keyword>
<comment type="caution">
    <text evidence="2">The sequence shown here is derived from an EMBL/GenBank/DDBJ whole genome shotgun (WGS) entry which is preliminary data.</text>
</comment>